<proteinExistence type="predicted"/>
<reference evidence="1" key="1">
    <citation type="submission" date="2019-08" db="EMBL/GenBank/DDBJ databases">
        <authorList>
            <person name="Kucharzyk K."/>
            <person name="Murdoch R.W."/>
            <person name="Higgins S."/>
            <person name="Loffler F."/>
        </authorList>
    </citation>
    <scope>NUCLEOTIDE SEQUENCE</scope>
</reference>
<gene>
    <name evidence="1" type="primary">ftsL_29</name>
    <name evidence="1" type="ORF">SDC9_206504</name>
</gene>
<dbReference type="EMBL" id="VSSQ01131975">
    <property type="protein sequence ID" value="MPN58789.1"/>
    <property type="molecule type" value="Genomic_DNA"/>
</dbReference>
<dbReference type="AlphaFoldDB" id="A0A645J7W7"/>
<accession>A0A645J7W7</accession>
<keyword evidence="1" id="KW-0131">Cell cycle</keyword>
<protein>
    <submittedName>
        <fullName evidence="1">Cell division protein FtsL</fullName>
    </submittedName>
</protein>
<comment type="caution">
    <text evidence="1">The sequence shown here is derived from an EMBL/GenBank/DDBJ whole genome shotgun (WGS) entry which is preliminary data.</text>
</comment>
<sequence>MLTVLIGVLCIGLILSTAYAASVKYHINTMIKENAVIQGEIENLNVKIESASNIQIVEARATVELGMLYPTAEQLVFIDGTRETVKDFALVLKEQAYN</sequence>
<name>A0A645J7W7_9ZZZZ</name>
<keyword evidence="1" id="KW-0132">Cell division</keyword>
<organism evidence="1">
    <name type="scientific">bioreactor metagenome</name>
    <dbReference type="NCBI Taxonomy" id="1076179"/>
    <lineage>
        <taxon>unclassified sequences</taxon>
        <taxon>metagenomes</taxon>
        <taxon>ecological metagenomes</taxon>
    </lineage>
</organism>
<evidence type="ECO:0000313" key="1">
    <source>
        <dbReference type="EMBL" id="MPN58789.1"/>
    </source>
</evidence>
<dbReference type="GO" id="GO:0051301">
    <property type="term" value="P:cell division"/>
    <property type="evidence" value="ECO:0007669"/>
    <property type="project" value="UniProtKB-KW"/>
</dbReference>